<feature type="domain" description="DUF7833" evidence="2">
    <location>
        <begin position="160"/>
        <end position="220"/>
    </location>
</feature>
<name>A0A7J4XJL8_9BACE</name>
<accession>A0A7J4XJL8</accession>
<protein>
    <submittedName>
        <fullName evidence="3">DUF4373 domain-containing protein</fullName>
    </submittedName>
</protein>
<reference evidence="3 4" key="1">
    <citation type="journal article" date="2019" name="Nat. Med.">
        <title>A library of human gut bacterial isolates paired with longitudinal multiomics data enables mechanistic microbiome research.</title>
        <authorList>
            <person name="Poyet M."/>
            <person name="Groussin M."/>
            <person name="Gibbons S.M."/>
            <person name="Avila-Pacheco J."/>
            <person name="Jiang X."/>
            <person name="Kearney S.M."/>
            <person name="Perrotta A.R."/>
            <person name="Berdy B."/>
            <person name="Zhao S."/>
            <person name="Lieberman T.D."/>
            <person name="Swanson P.K."/>
            <person name="Smith M."/>
            <person name="Roesemann S."/>
            <person name="Alexander J.E."/>
            <person name="Rich S.A."/>
            <person name="Livny J."/>
            <person name="Vlamakis H."/>
            <person name="Clish C."/>
            <person name="Bullock K."/>
            <person name="Deik A."/>
            <person name="Scott J."/>
            <person name="Pierce K.A."/>
            <person name="Xavier R.J."/>
            <person name="Alm E.J."/>
        </authorList>
    </citation>
    <scope>NUCLEOTIDE SEQUENCE [LARGE SCALE GENOMIC DNA]</scope>
    <source>
        <strain evidence="3 4">BIOML-A10</strain>
    </source>
</reference>
<evidence type="ECO:0000313" key="4">
    <source>
        <dbReference type="Proteomes" id="UP000422221"/>
    </source>
</evidence>
<dbReference type="InterPro" id="IPR025400">
    <property type="entry name" value="Lin1244/Lin1753-like_N"/>
</dbReference>
<comment type="caution">
    <text evidence="3">The sequence shown here is derived from an EMBL/GenBank/DDBJ whole genome shotgun (WGS) entry which is preliminary data.</text>
</comment>
<gene>
    <name evidence="3" type="ORF">F3F73_11030</name>
</gene>
<dbReference type="InterPro" id="IPR057155">
    <property type="entry name" value="DUF7833"/>
</dbReference>
<evidence type="ECO:0000259" key="1">
    <source>
        <dbReference type="Pfam" id="PF14297"/>
    </source>
</evidence>
<dbReference type="Proteomes" id="UP000422221">
    <property type="component" value="Unassembled WGS sequence"/>
</dbReference>
<dbReference type="Pfam" id="PF25200">
    <property type="entry name" value="DUF7833"/>
    <property type="match status" value="1"/>
</dbReference>
<organism evidence="3 4">
    <name type="scientific">Bacteroides salyersiae</name>
    <dbReference type="NCBI Taxonomy" id="291644"/>
    <lineage>
        <taxon>Bacteria</taxon>
        <taxon>Pseudomonadati</taxon>
        <taxon>Bacteroidota</taxon>
        <taxon>Bacteroidia</taxon>
        <taxon>Bacteroidales</taxon>
        <taxon>Bacteroidaceae</taxon>
        <taxon>Bacteroides</taxon>
    </lineage>
</organism>
<dbReference type="AlphaFoldDB" id="A0A7J4XJL8"/>
<dbReference type="Pfam" id="PF14297">
    <property type="entry name" value="Lin1244_N"/>
    <property type="match status" value="1"/>
</dbReference>
<feature type="domain" description="Lin1244/Lin1753-like N-terminal" evidence="1">
    <location>
        <begin position="6"/>
        <end position="89"/>
    </location>
</feature>
<evidence type="ECO:0000313" key="3">
    <source>
        <dbReference type="EMBL" id="KAA3765549.1"/>
    </source>
</evidence>
<evidence type="ECO:0000259" key="2">
    <source>
        <dbReference type="Pfam" id="PF25200"/>
    </source>
</evidence>
<sequence length="284" mass="32666">MKQNFYFKHDAPSATNPKLAKLLQKEGARGYGVYWLLIELLRLQTDFSLPVTETAGLVSRLGYTQKTVVVRVIENYDLFSEENGMFFSVGLIKRMENFLSKRDEMSKELGGSLEDNALIINSRFLHNARKEEQRREEQENNSLTRERVRGVLSMDEAIALLPSEQVWCEDMARLSGRGVEFAADLPQLLPSFTAFLRLRGEEHTVTGLSDAKRRFMYWMKSDEGRQAVKQLQITADAGEENDPYRYETLAGEQRTYMGRPIPADAPPRPNSWAVWDDQTEAWTR</sequence>
<proteinExistence type="predicted"/>
<dbReference type="RefSeq" id="WP_021937059.1">
    <property type="nucleotide sequence ID" value="NZ_CP083675.1"/>
</dbReference>
<dbReference type="EMBL" id="VWMK01000009">
    <property type="protein sequence ID" value="KAA3765549.1"/>
    <property type="molecule type" value="Genomic_DNA"/>
</dbReference>